<dbReference type="InterPro" id="IPR015421">
    <property type="entry name" value="PyrdxlP-dep_Trfase_major"/>
</dbReference>
<gene>
    <name evidence="13" type="ORF">N825_01025</name>
</gene>
<evidence type="ECO:0000256" key="8">
    <source>
        <dbReference type="ARBA" id="ARBA00066317"/>
    </source>
</evidence>
<dbReference type="CDD" id="cd00616">
    <property type="entry name" value="AHBA_syn"/>
    <property type="match status" value="1"/>
</dbReference>
<evidence type="ECO:0000256" key="2">
    <source>
        <dbReference type="ARBA" id="ARBA00005125"/>
    </source>
</evidence>
<evidence type="ECO:0000313" key="14">
    <source>
        <dbReference type="Proteomes" id="UP000019486"/>
    </source>
</evidence>
<keyword evidence="4 13" id="KW-0808">Transferase</keyword>
<comment type="caution">
    <text evidence="13">The sequence shown here is derived from an EMBL/GenBank/DDBJ whole genome shotgun (WGS) entry which is preliminary data.</text>
</comment>
<evidence type="ECO:0000256" key="9">
    <source>
        <dbReference type="ARBA" id="ARBA00074221"/>
    </source>
</evidence>
<accession>W9HCP7</accession>
<dbReference type="Proteomes" id="UP000019486">
    <property type="component" value="Unassembled WGS sequence"/>
</dbReference>
<comment type="similarity">
    <text evidence="6 12">Belongs to the DegT/DnrJ/EryC1 family.</text>
</comment>
<dbReference type="FunFam" id="3.40.640.10:FF:000090">
    <property type="entry name" value="Pyridoxal phosphate-dependent aminotransferase"/>
    <property type="match status" value="1"/>
</dbReference>
<dbReference type="PANTHER" id="PTHR30244:SF30">
    <property type="entry name" value="BLR5990 PROTEIN"/>
    <property type="match status" value="1"/>
</dbReference>
<dbReference type="PIRSF" id="PIRSF000390">
    <property type="entry name" value="PLP_StrS"/>
    <property type="match status" value="1"/>
</dbReference>
<dbReference type="InterPro" id="IPR026385">
    <property type="entry name" value="LegC-like"/>
</dbReference>
<evidence type="ECO:0000256" key="12">
    <source>
        <dbReference type="RuleBase" id="RU004508"/>
    </source>
</evidence>
<dbReference type="STRING" id="1385369.N825_01025"/>
<feature type="active site" description="Proton acceptor" evidence="10">
    <location>
        <position position="221"/>
    </location>
</feature>
<evidence type="ECO:0000313" key="13">
    <source>
        <dbReference type="EMBL" id="EWY42511.1"/>
    </source>
</evidence>
<organism evidence="13 14">
    <name type="scientific">Skermanella stibiiresistens SB22</name>
    <dbReference type="NCBI Taxonomy" id="1385369"/>
    <lineage>
        <taxon>Bacteria</taxon>
        <taxon>Pseudomonadati</taxon>
        <taxon>Pseudomonadota</taxon>
        <taxon>Alphaproteobacteria</taxon>
        <taxon>Rhodospirillales</taxon>
        <taxon>Azospirillaceae</taxon>
        <taxon>Skermanella</taxon>
    </lineage>
</organism>
<evidence type="ECO:0000256" key="11">
    <source>
        <dbReference type="PIRSR" id="PIRSR000390-2"/>
    </source>
</evidence>
<dbReference type="InterPro" id="IPR015422">
    <property type="entry name" value="PyrdxlP-dep_Trfase_small"/>
</dbReference>
<dbReference type="InterPro" id="IPR015424">
    <property type="entry name" value="PyrdxlP-dep_Trfase"/>
</dbReference>
<evidence type="ECO:0000256" key="5">
    <source>
        <dbReference type="ARBA" id="ARBA00022898"/>
    </source>
</evidence>
<evidence type="ECO:0000256" key="6">
    <source>
        <dbReference type="ARBA" id="ARBA00037999"/>
    </source>
</evidence>
<keyword evidence="3 13" id="KW-0032">Aminotransferase</keyword>
<dbReference type="Pfam" id="PF01041">
    <property type="entry name" value="DegT_DnrJ_EryC1"/>
    <property type="match status" value="1"/>
</dbReference>
<proteinExistence type="inferred from homology"/>
<sequence length="398" mass="42356">MGSRETDPTEALIAFYRDRLGLSGSIPLHEPCFQGNEWRYVKDCIDTGWVSSVGSYVDRFERELAARCGASFAVATANGTVGLHLALHALGVRAGDLVVCPAISFVATANAIVHCGAEPVFCDVDETALALDGATVSAFLKTECQGHGATLRHRASGRRVAAMVAVHVFGHPADMDALLAIGAEHGLPVVEDAAEALGSSYRGRPCGSLGDVAMLSFNGNKTLTTGGGGALLTDDADLARRLKHLGTTARIPHGWEYDHDEVGYNYRMPNLNAALGCAQLESLDGFVARKRHLATLYEEVLADVRGAAFLREPDHARSNYWLNGVLFDTQALARDFLERANASGIQTRPCWRPLPELRMFAAAPVAGAGFPVARDRATRLVNLPSGPGLIPSMAAVPA</sequence>
<dbReference type="InterPro" id="IPR000653">
    <property type="entry name" value="DegT/StrS_aminotransferase"/>
</dbReference>
<comment type="pathway">
    <text evidence="2">Bacterial outer membrane biogenesis; LPS O-antigen biosynthesis.</text>
</comment>
<keyword evidence="5 11" id="KW-0663">Pyridoxal phosphate</keyword>
<dbReference type="SUPFAM" id="SSF53383">
    <property type="entry name" value="PLP-dependent transferases"/>
    <property type="match status" value="1"/>
</dbReference>
<comment type="cofactor">
    <cofactor evidence="1">
        <name>pyridoxal 5'-phosphate</name>
        <dbReference type="ChEBI" id="CHEBI:597326"/>
    </cofactor>
</comment>
<comment type="catalytic activity">
    <reaction evidence="7">
        <text>GDP-alpha-D-perosamine + 2-oxoglutarate = GDP-4-dehydro-alpha-D-rhamnose + L-glutamate</text>
        <dbReference type="Rhea" id="RHEA:36779"/>
        <dbReference type="ChEBI" id="CHEBI:16810"/>
        <dbReference type="ChEBI" id="CHEBI:29985"/>
        <dbReference type="ChEBI" id="CHEBI:57964"/>
        <dbReference type="ChEBI" id="CHEBI:73996"/>
        <dbReference type="EC" id="2.6.1.102"/>
    </reaction>
</comment>
<dbReference type="EC" id="2.6.1.102" evidence="8"/>
<reference evidence="13 14" key="1">
    <citation type="submission" date="2013-08" db="EMBL/GenBank/DDBJ databases">
        <title>The genome sequence of Skermanella stibiiresistens.</title>
        <authorList>
            <person name="Zhu W."/>
            <person name="Wang G."/>
        </authorList>
    </citation>
    <scope>NUCLEOTIDE SEQUENCE [LARGE SCALE GENOMIC DNA]</scope>
    <source>
        <strain evidence="13 14">SB22</strain>
    </source>
</reference>
<protein>
    <recommendedName>
        <fullName evidence="9">GDP-perosamine synthase</fullName>
        <ecNumber evidence="8">2.6.1.102</ecNumber>
    </recommendedName>
</protein>
<dbReference type="PANTHER" id="PTHR30244">
    <property type="entry name" value="TRANSAMINASE"/>
    <property type="match status" value="1"/>
</dbReference>
<dbReference type="AlphaFoldDB" id="W9HCP7"/>
<evidence type="ECO:0000256" key="4">
    <source>
        <dbReference type="ARBA" id="ARBA00022679"/>
    </source>
</evidence>
<name>W9HCP7_9PROT</name>
<evidence type="ECO:0000256" key="7">
    <source>
        <dbReference type="ARBA" id="ARBA00051587"/>
    </source>
</evidence>
<dbReference type="NCBIfam" id="TIGR04181">
    <property type="entry name" value="NHT_00031"/>
    <property type="match status" value="1"/>
</dbReference>
<dbReference type="Gene3D" id="3.90.1150.10">
    <property type="entry name" value="Aspartate Aminotransferase, domain 1"/>
    <property type="match status" value="1"/>
</dbReference>
<evidence type="ECO:0000256" key="10">
    <source>
        <dbReference type="PIRSR" id="PIRSR000390-1"/>
    </source>
</evidence>
<evidence type="ECO:0000256" key="1">
    <source>
        <dbReference type="ARBA" id="ARBA00001933"/>
    </source>
</evidence>
<dbReference type="RefSeq" id="WP_037446345.1">
    <property type="nucleotide sequence ID" value="NZ_AVFL01000001.1"/>
</dbReference>
<feature type="modified residue" description="N6-(pyridoxal phosphate)lysine" evidence="11">
    <location>
        <position position="221"/>
    </location>
</feature>
<dbReference type="Gene3D" id="3.40.640.10">
    <property type="entry name" value="Type I PLP-dependent aspartate aminotransferase-like (Major domain)"/>
    <property type="match status" value="1"/>
</dbReference>
<dbReference type="GO" id="GO:0102933">
    <property type="term" value="F:GDP-4-dehydro-6-deoxy-D-mannose-4-aminotransferase activity"/>
    <property type="evidence" value="ECO:0007669"/>
    <property type="project" value="UniProtKB-EC"/>
</dbReference>
<dbReference type="EMBL" id="AVFL01000001">
    <property type="protein sequence ID" value="EWY42511.1"/>
    <property type="molecule type" value="Genomic_DNA"/>
</dbReference>
<evidence type="ECO:0000256" key="3">
    <source>
        <dbReference type="ARBA" id="ARBA00022576"/>
    </source>
</evidence>
<dbReference type="GO" id="GO:0030170">
    <property type="term" value="F:pyridoxal phosphate binding"/>
    <property type="evidence" value="ECO:0007669"/>
    <property type="project" value="TreeGrafter"/>
</dbReference>
<dbReference type="PATRIC" id="fig|1385369.3.peg.196"/>
<keyword evidence="14" id="KW-1185">Reference proteome</keyword>
<dbReference type="GO" id="GO:0000271">
    <property type="term" value="P:polysaccharide biosynthetic process"/>
    <property type="evidence" value="ECO:0007669"/>
    <property type="project" value="TreeGrafter"/>
</dbReference>